<keyword evidence="2 4" id="KW-0560">Oxidoreductase</keyword>
<dbReference type="SUPFAM" id="SSF53720">
    <property type="entry name" value="ALDH-like"/>
    <property type="match status" value="1"/>
</dbReference>
<dbReference type="EC" id="1.2.1.-" evidence="4"/>
<comment type="similarity">
    <text evidence="1">Belongs to the aldehyde dehydrogenase family.</text>
</comment>
<dbReference type="InterPro" id="IPR050740">
    <property type="entry name" value="Aldehyde_DH_Superfamily"/>
</dbReference>
<dbReference type="EMBL" id="JASHID010000012">
    <property type="protein sequence ID" value="MDI9865916.1"/>
    <property type="molecule type" value="Genomic_DNA"/>
</dbReference>
<dbReference type="Gene3D" id="3.40.309.10">
    <property type="entry name" value="Aldehyde Dehydrogenase, Chain A, domain 2"/>
    <property type="match status" value="1"/>
</dbReference>
<dbReference type="InterPro" id="IPR015590">
    <property type="entry name" value="Aldehyde_DH_dom"/>
</dbReference>
<name>A0ABT6YRX5_9BACT</name>
<dbReference type="InterPro" id="IPR016161">
    <property type="entry name" value="Ald_DH/histidinol_DH"/>
</dbReference>
<dbReference type="Gene3D" id="3.40.605.10">
    <property type="entry name" value="Aldehyde Dehydrogenase, Chain A, domain 1"/>
    <property type="match status" value="1"/>
</dbReference>
<gene>
    <name evidence="4" type="ORF">QM480_16350</name>
</gene>
<dbReference type="Proteomes" id="UP001236569">
    <property type="component" value="Unassembled WGS sequence"/>
</dbReference>
<evidence type="ECO:0000313" key="4">
    <source>
        <dbReference type="EMBL" id="MDI9865916.1"/>
    </source>
</evidence>
<evidence type="ECO:0000259" key="3">
    <source>
        <dbReference type="Pfam" id="PF00171"/>
    </source>
</evidence>
<dbReference type="Pfam" id="PF00171">
    <property type="entry name" value="Aldedh"/>
    <property type="match status" value="1"/>
</dbReference>
<accession>A0ABT6YRX5</accession>
<dbReference type="PANTHER" id="PTHR43353:SF5">
    <property type="entry name" value="SUCCINATE-SEMIALDEHYDE DEHYDROGENASE, MITOCHONDRIAL"/>
    <property type="match status" value="1"/>
</dbReference>
<dbReference type="CDD" id="cd07103">
    <property type="entry name" value="ALDH_F5_SSADH_GabD"/>
    <property type="match status" value="1"/>
</dbReference>
<evidence type="ECO:0000256" key="1">
    <source>
        <dbReference type="ARBA" id="ARBA00009986"/>
    </source>
</evidence>
<evidence type="ECO:0000313" key="5">
    <source>
        <dbReference type="Proteomes" id="UP001236569"/>
    </source>
</evidence>
<feature type="domain" description="Aldehyde dehydrogenase" evidence="3">
    <location>
        <begin position="9"/>
        <end position="471"/>
    </location>
</feature>
<keyword evidence="5" id="KW-1185">Reference proteome</keyword>
<dbReference type="InterPro" id="IPR016163">
    <property type="entry name" value="Ald_DH_C"/>
</dbReference>
<organism evidence="4 5">
    <name type="scientific">Flectobacillus longus</name>
    <dbReference type="NCBI Taxonomy" id="2984207"/>
    <lineage>
        <taxon>Bacteria</taxon>
        <taxon>Pseudomonadati</taxon>
        <taxon>Bacteroidota</taxon>
        <taxon>Cytophagia</taxon>
        <taxon>Cytophagales</taxon>
        <taxon>Flectobacillaceae</taxon>
        <taxon>Flectobacillus</taxon>
    </lineage>
</organism>
<dbReference type="RefSeq" id="WP_283370845.1">
    <property type="nucleotide sequence ID" value="NZ_JASHID010000012.1"/>
</dbReference>
<dbReference type="InterPro" id="IPR016162">
    <property type="entry name" value="Ald_DH_N"/>
</dbReference>
<dbReference type="PANTHER" id="PTHR43353">
    <property type="entry name" value="SUCCINATE-SEMIALDEHYDE DEHYDROGENASE, MITOCHONDRIAL"/>
    <property type="match status" value="1"/>
</dbReference>
<dbReference type="GO" id="GO:0016491">
    <property type="term" value="F:oxidoreductase activity"/>
    <property type="evidence" value="ECO:0007669"/>
    <property type="project" value="UniProtKB-KW"/>
</dbReference>
<reference evidence="4 5" key="1">
    <citation type="submission" date="2023-05" db="EMBL/GenBank/DDBJ databases">
        <title>Novel species of genus Flectobacillus isolated from stream in China.</title>
        <authorList>
            <person name="Lu H."/>
        </authorList>
    </citation>
    <scope>NUCLEOTIDE SEQUENCE [LARGE SCALE GENOMIC DNA]</scope>
    <source>
        <strain evidence="4 5">DC10W</strain>
    </source>
</reference>
<protein>
    <submittedName>
        <fullName evidence="4">NAD-dependent succinate-semialdehyde dehydrogenase</fullName>
        <ecNumber evidence="4">1.2.1.-</ecNumber>
    </submittedName>
</protein>
<sequence length="475" mass="51837">MENFINGMWTKPRSEQYADVFNPCTGEVIETFACSNIEDVNEALHVANLAFKNWKKTPVAQRAVLQHKAATLMRQNAERLANSLASELGRPLAGCFTEISRSADLLDFYAEEGLRMKGEIPLHNLEGEKALIVREAIGVVVAITPFNYPITLLVMKLGAALMAGCTVVAKPSEDTPISTLILAEIFMEAGYPPGVFNVLTGWGYEIGNALIEHPITAKIAFTGGTSTGKRIGATAAMHNKRITLELGGQSPAIVCEDADITTAVIAIVRHAFANSGQFCYRVNRVYVHKTKYQAFLAQAVALAQKLKLGNPHSNADMGPIVNQKIYQNSEAQVLDALEKGATVLTGGQRLRGEEYDKGWYFPPTIISDTNHSMKIMTEETFGPVVGIMPFETNEEAIALANDSEYGLAAYVFSEQVGTGLRMAESLEAGSVWINNISRSYHDVPFGGVKQSGIGREKGHYGIEAYTELKTIYLNY</sequence>
<comment type="caution">
    <text evidence="4">The sequence shown here is derived from an EMBL/GenBank/DDBJ whole genome shotgun (WGS) entry which is preliminary data.</text>
</comment>
<proteinExistence type="inferred from homology"/>
<evidence type="ECO:0000256" key="2">
    <source>
        <dbReference type="ARBA" id="ARBA00023002"/>
    </source>
</evidence>